<feature type="compositionally biased region" description="Low complexity" evidence="1">
    <location>
        <begin position="77"/>
        <end position="90"/>
    </location>
</feature>
<dbReference type="InterPro" id="IPR020057">
    <property type="entry name" value="Ribosomal_bL25_b-dom"/>
</dbReference>
<dbReference type="AlphaFoldDB" id="A0A382XPA5"/>
<dbReference type="InterPro" id="IPR011035">
    <property type="entry name" value="Ribosomal_bL25/Gln-tRNA_synth"/>
</dbReference>
<dbReference type="InterPro" id="IPR037121">
    <property type="entry name" value="Ribosomal_bL25_C"/>
</dbReference>
<dbReference type="GO" id="GO:0006412">
    <property type="term" value="P:translation"/>
    <property type="evidence" value="ECO:0007669"/>
    <property type="project" value="InterPro"/>
</dbReference>
<dbReference type="EMBL" id="UINC01169235">
    <property type="protein sequence ID" value="SVD72670.1"/>
    <property type="molecule type" value="Genomic_DNA"/>
</dbReference>
<reference evidence="3" key="1">
    <citation type="submission" date="2018-05" db="EMBL/GenBank/DDBJ databases">
        <authorList>
            <person name="Lanie J.A."/>
            <person name="Ng W.-L."/>
            <person name="Kazmierczak K.M."/>
            <person name="Andrzejewski T.M."/>
            <person name="Davidsen T.M."/>
            <person name="Wayne K.J."/>
            <person name="Tettelin H."/>
            <person name="Glass J.I."/>
            <person name="Rusch D."/>
            <person name="Podicherti R."/>
            <person name="Tsui H.-C.T."/>
            <person name="Winkler M.E."/>
        </authorList>
    </citation>
    <scope>NUCLEOTIDE SEQUENCE</scope>
</reference>
<evidence type="ECO:0000256" key="1">
    <source>
        <dbReference type="SAM" id="MobiDB-lite"/>
    </source>
</evidence>
<evidence type="ECO:0000313" key="3">
    <source>
        <dbReference type="EMBL" id="SVD72670.1"/>
    </source>
</evidence>
<protein>
    <recommendedName>
        <fullName evidence="2">Large ribosomal subunit protein bL25 beta domain-containing protein</fullName>
    </recommendedName>
</protein>
<feature type="domain" description="Large ribosomal subunit protein bL25 beta" evidence="2">
    <location>
        <begin position="1"/>
        <end position="75"/>
    </location>
</feature>
<gene>
    <name evidence="3" type="ORF">METZ01_LOCUS425524</name>
</gene>
<accession>A0A382XPA5</accession>
<dbReference type="Pfam" id="PF14693">
    <property type="entry name" value="Ribosomal_TL5_C"/>
    <property type="match status" value="1"/>
</dbReference>
<proteinExistence type="predicted"/>
<feature type="non-terminal residue" evidence="3">
    <location>
        <position position="1"/>
    </location>
</feature>
<dbReference type="Gene3D" id="2.170.120.20">
    <property type="entry name" value="Ribosomal protein L25, beta domain"/>
    <property type="match status" value="1"/>
</dbReference>
<name>A0A382XPA5_9ZZZZ</name>
<dbReference type="SUPFAM" id="SSF50715">
    <property type="entry name" value="Ribosomal protein L25-like"/>
    <property type="match status" value="1"/>
</dbReference>
<evidence type="ECO:0000259" key="2">
    <source>
        <dbReference type="Pfam" id="PF14693"/>
    </source>
</evidence>
<feature type="region of interest" description="Disordered" evidence="1">
    <location>
        <begin position="75"/>
        <end position="103"/>
    </location>
</feature>
<organism evidence="3">
    <name type="scientific">marine metagenome</name>
    <dbReference type="NCBI Taxonomy" id="408172"/>
    <lineage>
        <taxon>unclassified sequences</taxon>
        <taxon>metagenomes</taxon>
        <taxon>ecological metagenomes</taxon>
    </lineage>
</organism>
<sequence length="103" mass="11018">GEAPAVRSQGGVLVQSMYRLLVESLPLEMPERIDVDLSSLEELDQSIRVSDIAASQGVKLVGDLDEIIVRITSPRVQQSVEDSSDSVGSEHPVDEGITEAGTD</sequence>